<dbReference type="Proteomes" id="UP000020681">
    <property type="component" value="Unassembled WGS sequence"/>
</dbReference>
<name>A0ABN0R8T3_MYCUL</name>
<evidence type="ECO:0000313" key="1">
    <source>
        <dbReference type="EMBL" id="EUA93583.1"/>
    </source>
</evidence>
<sequence length="43" mass="4558">MLSSSDDYRCDLNSGSKPPFANFIEFMGGSAPASLQTPPPRPA</sequence>
<organism evidence="1 2">
    <name type="scientific">Mycobacterium ulcerans str. Harvey</name>
    <dbReference type="NCBI Taxonomy" id="1299332"/>
    <lineage>
        <taxon>Bacteria</taxon>
        <taxon>Bacillati</taxon>
        <taxon>Actinomycetota</taxon>
        <taxon>Actinomycetes</taxon>
        <taxon>Mycobacteriales</taxon>
        <taxon>Mycobacteriaceae</taxon>
        <taxon>Mycobacterium</taxon>
        <taxon>Mycobacterium ulcerans group</taxon>
    </lineage>
</organism>
<keyword evidence="2" id="KW-1185">Reference proteome</keyword>
<gene>
    <name evidence="1" type="ORF">I551_9128</name>
</gene>
<comment type="caution">
    <text evidence="1">The sequence shown here is derived from an EMBL/GenBank/DDBJ whole genome shotgun (WGS) entry which is preliminary data.</text>
</comment>
<evidence type="ECO:0000313" key="2">
    <source>
        <dbReference type="Proteomes" id="UP000020681"/>
    </source>
</evidence>
<dbReference type="EMBL" id="JAOL01000056">
    <property type="protein sequence ID" value="EUA93583.1"/>
    <property type="molecule type" value="Genomic_DNA"/>
</dbReference>
<proteinExistence type="predicted"/>
<accession>A0ABN0R8T3</accession>
<reference evidence="1 2" key="1">
    <citation type="submission" date="2014-01" db="EMBL/GenBank/DDBJ databases">
        <authorList>
            <person name="Dobos K."/>
            <person name="Lenaerts A."/>
            <person name="Ordway D."/>
            <person name="DeGroote M.A."/>
            <person name="Parker T."/>
            <person name="Sizemore C."/>
            <person name="Tallon L.J."/>
            <person name="Sadzewicz L.K."/>
            <person name="Sengamalay N."/>
            <person name="Fraser C.M."/>
            <person name="Hine E."/>
            <person name="Shefchek K.A."/>
            <person name="Das S.P."/>
            <person name="Tettelin H."/>
        </authorList>
    </citation>
    <scope>NUCLEOTIDE SEQUENCE [LARGE SCALE GENOMIC DNA]</scope>
    <source>
        <strain evidence="1 2">Harvey</strain>
    </source>
</reference>
<protein>
    <submittedName>
        <fullName evidence="1">Uncharacterized protein</fullName>
    </submittedName>
</protein>